<organism evidence="1 2">
    <name type="scientific">Paramecium sonneborni</name>
    <dbReference type="NCBI Taxonomy" id="65129"/>
    <lineage>
        <taxon>Eukaryota</taxon>
        <taxon>Sar</taxon>
        <taxon>Alveolata</taxon>
        <taxon>Ciliophora</taxon>
        <taxon>Intramacronucleata</taxon>
        <taxon>Oligohymenophorea</taxon>
        <taxon>Peniculida</taxon>
        <taxon>Parameciidae</taxon>
        <taxon>Paramecium</taxon>
    </lineage>
</organism>
<dbReference type="AlphaFoldDB" id="A0A8S1RBF3"/>
<gene>
    <name evidence="1" type="ORF">PSON_ATCC_30995.1.T1520067</name>
</gene>
<keyword evidence="2" id="KW-1185">Reference proteome</keyword>
<reference evidence="1" key="1">
    <citation type="submission" date="2021-01" db="EMBL/GenBank/DDBJ databases">
        <authorList>
            <consortium name="Genoscope - CEA"/>
            <person name="William W."/>
        </authorList>
    </citation>
    <scope>NUCLEOTIDE SEQUENCE</scope>
</reference>
<dbReference type="Proteomes" id="UP000692954">
    <property type="component" value="Unassembled WGS sequence"/>
</dbReference>
<accession>A0A8S1RBF3</accession>
<evidence type="ECO:0000313" key="1">
    <source>
        <dbReference type="EMBL" id="CAD8124602.1"/>
    </source>
</evidence>
<evidence type="ECO:0000313" key="2">
    <source>
        <dbReference type="Proteomes" id="UP000692954"/>
    </source>
</evidence>
<dbReference type="PANTHER" id="PTHR46512:SF9">
    <property type="entry name" value="PEPTIDYLPROLYL ISOMERASE"/>
    <property type="match status" value="1"/>
</dbReference>
<proteinExistence type="predicted"/>
<dbReference type="InterPro" id="IPR050754">
    <property type="entry name" value="FKBP4/5/8-like"/>
</dbReference>
<comment type="caution">
    <text evidence="1">The sequence shown here is derived from an EMBL/GenBank/DDBJ whole genome shotgun (WGS) entry which is preliminary data.</text>
</comment>
<evidence type="ECO:0008006" key="3">
    <source>
        <dbReference type="Google" id="ProtNLM"/>
    </source>
</evidence>
<dbReference type="OrthoDB" id="629492at2759"/>
<dbReference type="EMBL" id="CAJJDN010000152">
    <property type="protein sequence ID" value="CAD8124602.1"/>
    <property type="molecule type" value="Genomic_DNA"/>
</dbReference>
<name>A0A8S1RBF3_9CILI</name>
<sequence length="240" mass="28759">MQQQYQSNKLTIVEDMLWKYISPDLFISGSELINFDSQFICYTLIEFNQEGQEITQSIDTFKTIVLFENFYSIPLGLLSALKTMMKGEQAFFEISEVYALTQKEIDIYTDNMIPLKMQKKLYWLLKIENVFEYKDIHNFNQQQLEFYIEDVRKYAGMIFQKQHYIQAISIYQLISRLKMQDKNQEFWKKISKEISKSFSNRAVCYIKLKEWCMADQMCDEALNFDNENEKGRVSKVKQHQ</sequence>
<dbReference type="PANTHER" id="PTHR46512">
    <property type="entry name" value="PEPTIDYLPROLYL ISOMERASE"/>
    <property type="match status" value="1"/>
</dbReference>
<protein>
    <recommendedName>
        <fullName evidence="3">Tetratricopeptide repeat protein</fullName>
    </recommendedName>
</protein>